<accession>A0ACB8E0R0</accession>
<keyword evidence="2" id="KW-1185">Reference proteome</keyword>
<evidence type="ECO:0000313" key="1">
    <source>
        <dbReference type="EMBL" id="KAH7980105.1"/>
    </source>
</evidence>
<dbReference type="EMBL" id="CM023470">
    <property type="protein sequence ID" value="KAH7980105.1"/>
    <property type="molecule type" value="Genomic_DNA"/>
</dbReference>
<name>A0ACB8E0R0_DERSI</name>
<comment type="caution">
    <text evidence="1">The sequence shown here is derived from an EMBL/GenBank/DDBJ whole genome shotgun (WGS) entry which is preliminary data.</text>
</comment>
<sequence>MPAKILLADGGLRSASEIITKLSCQVKQFALLINNVDFQPGGSWIQSFKERRGSVCKAVTSEGASLDVEAKQKWVQETLPRILENCVDANTHALKGDTYKGFKNSKLHFTVFLCVNMDGSDKCPAFVIGK</sequence>
<dbReference type="Proteomes" id="UP000821865">
    <property type="component" value="Chromosome 1"/>
</dbReference>
<gene>
    <name evidence="1" type="ORF">HPB49_013074</name>
</gene>
<evidence type="ECO:0000313" key="2">
    <source>
        <dbReference type="Proteomes" id="UP000821865"/>
    </source>
</evidence>
<protein>
    <submittedName>
        <fullName evidence="1">Uncharacterized protein</fullName>
    </submittedName>
</protein>
<proteinExistence type="predicted"/>
<reference evidence="1" key="1">
    <citation type="submission" date="2020-05" db="EMBL/GenBank/DDBJ databases">
        <title>Large-scale comparative analyses of tick genomes elucidate their genetic diversity and vector capacities.</title>
        <authorList>
            <person name="Jia N."/>
            <person name="Wang J."/>
            <person name="Shi W."/>
            <person name="Du L."/>
            <person name="Sun Y."/>
            <person name="Zhan W."/>
            <person name="Jiang J."/>
            <person name="Wang Q."/>
            <person name="Zhang B."/>
            <person name="Ji P."/>
            <person name="Sakyi L.B."/>
            <person name="Cui X."/>
            <person name="Yuan T."/>
            <person name="Jiang B."/>
            <person name="Yang W."/>
            <person name="Lam T.T.-Y."/>
            <person name="Chang Q."/>
            <person name="Ding S."/>
            <person name="Wang X."/>
            <person name="Zhu J."/>
            <person name="Ruan X."/>
            <person name="Zhao L."/>
            <person name="Wei J."/>
            <person name="Que T."/>
            <person name="Du C."/>
            <person name="Cheng J."/>
            <person name="Dai P."/>
            <person name="Han X."/>
            <person name="Huang E."/>
            <person name="Gao Y."/>
            <person name="Liu J."/>
            <person name="Shao H."/>
            <person name="Ye R."/>
            <person name="Li L."/>
            <person name="Wei W."/>
            <person name="Wang X."/>
            <person name="Wang C."/>
            <person name="Yang T."/>
            <person name="Huo Q."/>
            <person name="Li W."/>
            <person name="Guo W."/>
            <person name="Chen H."/>
            <person name="Zhou L."/>
            <person name="Ni X."/>
            <person name="Tian J."/>
            <person name="Zhou Y."/>
            <person name="Sheng Y."/>
            <person name="Liu T."/>
            <person name="Pan Y."/>
            <person name="Xia L."/>
            <person name="Li J."/>
            <person name="Zhao F."/>
            <person name="Cao W."/>
        </authorList>
    </citation>
    <scope>NUCLEOTIDE SEQUENCE</scope>
    <source>
        <strain evidence="1">Dsil-2018</strain>
    </source>
</reference>
<organism evidence="1 2">
    <name type="scientific">Dermacentor silvarum</name>
    <name type="common">Tick</name>
    <dbReference type="NCBI Taxonomy" id="543639"/>
    <lineage>
        <taxon>Eukaryota</taxon>
        <taxon>Metazoa</taxon>
        <taxon>Ecdysozoa</taxon>
        <taxon>Arthropoda</taxon>
        <taxon>Chelicerata</taxon>
        <taxon>Arachnida</taxon>
        <taxon>Acari</taxon>
        <taxon>Parasitiformes</taxon>
        <taxon>Ixodida</taxon>
        <taxon>Ixodoidea</taxon>
        <taxon>Ixodidae</taxon>
        <taxon>Rhipicephalinae</taxon>
        <taxon>Dermacentor</taxon>
    </lineage>
</organism>